<name>A0ACD5IKQ1_9PROT</name>
<gene>
    <name evidence="1" type="ORF">HF292_005430</name>
</gene>
<dbReference type="Proteomes" id="UP001196097">
    <property type="component" value="Chromosome"/>
</dbReference>
<proteinExistence type="predicted"/>
<accession>A0ACD5IKQ1</accession>
<evidence type="ECO:0000313" key="2">
    <source>
        <dbReference type="Proteomes" id="UP001196097"/>
    </source>
</evidence>
<keyword evidence="2" id="KW-1185">Reference proteome</keyword>
<sequence length="133" mass="14468">MEMMKEEAVTNDESISFVGPSLMVPWLFRAWLLLVVIVLLAGGAMAYETWQEVRLEYRENLRVLAAAVADGTHLFLKGTQSSLAMLGQNTGKDADVTPLALHEKLQDYLVLDPNFNSVGICAVGEGIVTAGVD</sequence>
<evidence type="ECO:0000313" key="1">
    <source>
        <dbReference type="EMBL" id="XRP74093.1"/>
    </source>
</evidence>
<organism evidence="1 2">
    <name type="scientific">Acidithiobacillus ferruginosus</name>
    <dbReference type="NCBI Taxonomy" id="3063951"/>
    <lineage>
        <taxon>Bacteria</taxon>
        <taxon>Pseudomonadati</taxon>
        <taxon>Pseudomonadota</taxon>
        <taxon>Acidithiobacillia</taxon>
        <taxon>Acidithiobacillales</taxon>
        <taxon>Acidithiobacillaceae</taxon>
        <taxon>Acidithiobacillus</taxon>
    </lineage>
</organism>
<protein>
    <submittedName>
        <fullName evidence="1">Uncharacterized protein</fullName>
    </submittedName>
</protein>
<reference evidence="1 2" key="1">
    <citation type="journal article" date="2021" name="ISME J.">
        <title>Genomic evolution of the class Acidithiobacillia: deep-branching Proteobacteria living in extreme acidic conditions.</title>
        <authorList>
            <person name="Moya-Beltran A."/>
            <person name="Beard S."/>
            <person name="Rojas-Villalobos C."/>
            <person name="Issotta F."/>
            <person name="Gallardo Y."/>
            <person name="Ulloa R."/>
            <person name="Giaveno A."/>
            <person name="Degli Esposti M."/>
            <person name="Johnson D.B."/>
            <person name="Quatrini R."/>
        </authorList>
    </citation>
    <scope>NUCLEOTIDE SEQUENCE [LARGE SCALE GENOMIC DNA]</scope>
    <source>
        <strain evidence="1 2">CF3</strain>
    </source>
</reference>
<dbReference type="EMBL" id="CP130946">
    <property type="protein sequence ID" value="XRP74093.1"/>
    <property type="molecule type" value="Genomic_DNA"/>
</dbReference>